<feature type="region of interest" description="Disordered" evidence="1">
    <location>
        <begin position="168"/>
        <end position="187"/>
    </location>
</feature>
<dbReference type="STRING" id="52586.A0A0B1P8Y4"/>
<sequence>MSISPARIRAAASFPREVVKILFNEIEPLSLHLPCTRLKRSSLDKREHDDEEFLDTLRQTDLKAGRLPIDMKLSKSNITNAVEELQTAPFNSPSSMTSTSFSAPATESTASPATSHVSSSTSRVTSLSTGPFGPSLSSVISTVIIETSSLSSLESTQGSPELTTLTGKFSDHDLLTPTSDSTPPLTTTRARQTIYTTTLPNGGLSTLTSTTIIQTDVEQTNALSATKTRGTAGLQTNVAKKIYVPLGKLIGIIGIIIANGY</sequence>
<dbReference type="EMBL" id="JNVN01000741">
    <property type="protein sequence ID" value="KHJ34708.1"/>
    <property type="molecule type" value="Genomic_DNA"/>
</dbReference>
<evidence type="ECO:0000313" key="3">
    <source>
        <dbReference type="Proteomes" id="UP000030854"/>
    </source>
</evidence>
<evidence type="ECO:0000256" key="1">
    <source>
        <dbReference type="SAM" id="MobiDB-lite"/>
    </source>
</evidence>
<accession>A0A0B1P8Y4</accession>
<dbReference type="HOGENOM" id="CLU_1066306_0_0_1"/>
<dbReference type="Proteomes" id="UP000030854">
    <property type="component" value="Unassembled WGS sequence"/>
</dbReference>
<evidence type="ECO:0000313" key="2">
    <source>
        <dbReference type="EMBL" id="KHJ34708.1"/>
    </source>
</evidence>
<comment type="caution">
    <text evidence="2">The sequence shown here is derived from an EMBL/GenBank/DDBJ whole genome shotgun (WGS) entry which is preliminary data.</text>
</comment>
<feature type="compositionally biased region" description="Low complexity" evidence="1">
    <location>
        <begin position="175"/>
        <end position="187"/>
    </location>
</feature>
<reference evidence="2 3" key="1">
    <citation type="journal article" date="2014" name="BMC Genomics">
        <title>Adaptive genomic structural variation in the grape powdery mildew pathogen, Erysiphe necator.</title>
        <authorList>
            <person name="Jones L."/>
            <person name="Riaz S."/>
            <person name="Morales-Cruz A."/>
            <person name="Amrine K.C."/>
            <person name="McGuire B."/>
            <person name="Gubler W.D."/>
            <person name="Walker M.A."/>
            <person name="Cantu D."/>
        </authorList>
    </citation>
    <scope>NUCLEOTIDE SEQUENCE [LARGE SCALE GENOMIC DNA]</scope>
    <source>
        <strain evidence="3">c</strain>
    </source>
</reference>
<organism evidence="2 3">
    <name type="scientific">Uncinula necator</name>
    <name type="common">Grape powdery mildew</name>
    <dbReference type="NCBI Taxonomy" id="52586"/>
    <lineage>
        <taxon>Eukaryota</taxon>
        <taxon>Fungi</taxon>
        <taxon>Dikarya</taxon>
        <taxon>Ascomycota</taxon>
        <taxon>Pezizomycotina</taxon>
        <taxon>Leotiomycetes</taxon>
        <taxon>Erysiphales</taxon>
        <taxon>Erysiphaceae</taxon>
        <taxon>Erysiphe</taxon>
    </lineage>
</organism>
<protein>
    <submittedName>
        <fullName evidence="2">Uncharacterized protein</fullName>
    </submittedName>
</protein>
<name>A0A0B1P8Y4_UNCNE</name>
<dbReference type="AlphaFoldDB" id="A0A0B1P8Y4"/>
<keyword evidence="3" id="KW-1185">Reference proteome</keyword>
<feature type="region of interest" description="Disordered" evidence="1">
    <location>
        <begin position="89"/>
        <end position="131"/>
    </location>
</feature>
<gene>
    <name evidence="2" type="ORF">EV44_g1824</name>
</gene>
<proteinExistence type="predicted"/>